<proteinExistence type="predicted"/>
<evidence type="ECO:0000313" key="6">
    <source>
        <dbReference type="Proteomes" id="UP001597314"/>
    </source>
</evidence>
<dbReference type="PANTHER" id="PTHR43584">
    <property type="entry name" value="NUCLEOTIDYL TRANSFERASE"/>
    <property type="match status" value="1"/>
</dbReference>
<organism evidence="5 6">
    <name type="scientific">Rhodoplanes azumiensis</name>
    <dbReference type="NCBI Taxonomy" id="1897628"/>
    <lineage>
        <taxon>Bacteria</taxon>
        <taxon>Pseudomonadati</taxon>
        <taxon>Pseudomonadota</taxon>
        <taxon>Alphaproteobacteria</taxon>
        <taxon>Hyphomicrobiales</taxon>
        <taxon>Nitrobacteraceae</taxon>
        <taxon>Rhodoplanes</taxon>
    </lineage>
</organism>
<accession>A0ABW5AGW5</accession>
<evidence type="ECO:0000259" key="4">
    <source>
        <dbReference type="Pfam" id="PF12804"/>
    </source>
</evidence>
<dbReference type="RefSeq" id="WP_378476511.1">
    <property type="nucleotide sequence ID" value="NZ_JBHUIW010000003.1"/>
</dbReference>
<dbReference type="Proteomes" id="UP001597314">
    <property type="component" value="Unassembled WGS sequence"/>
</dbReference>
<dbReference type="InterPro" id="IPR050065">
    <property type="entry name" value="GlmU-like"/>
</dbReference>
<dbReference type="CDD" id="cd06422">
    <property type="entry name" value="NTP_transferase_like_1"/>
    <property type="match status" value="1"/>
</dbReference>
<dbReference type="Pfam" id="PF12804">
    <property type="entry name" value="NTP_transf_3"/>
    <property type="match status" value="1"/>
</dbReference>
<dbReference type="EMBL" id="JBHUIW010000003">
    <property type="protein sequence ID" value="MFD2181322.1"/>
    <property type="molecule type" value="Genomic_DNA"/>
</dbReference>
<keyword evidence="3" id="KW-0460">Magnesium</keyword>
<reference evidence="6" key="1">
    <citation type="journal article" date="2019" name="Int. J. Syst. Evol. Microbiol.">
        <title>The Global Catalogue of Microorganisms (GCM) 10K type strain sequencing project: providing services to taxonomists for standard genome sequencing and annotation.</title>
        <authorList>
            <consortium name="The Broad Institute Genomics Platform"/>
            <consortium name="The Broad Institute Genome Sequencing Center for Infectious Disease"/>
            <person name="Wu L."/>
            <person name="Ma J."/>
        </authorList>
    </citation>
    <scope>NUCLEOTIDE SEQUENCE [LARGE SCALE GENOMIC DNA]</scope>
    <source>
        <strain evidence="6">CGMCC 1.6774</strain>
    </source>
</reference>
<evidence type="ECO:0000256" key="1">
    <source>
        <dbReference type="ARBA" id="ARBA00022679"/>
    </source>
</evidence>
<sequence>MSVPVAAAAASASAAPRTAMVLAAGLGTRMRPLTDTLPKPLVPVGGKPLLDHVLDRLDGAGVETVVVNVHFFAGKIEAHLAGRSRPRIVVSDERDTLLGTGGGIVKALPLLGDAPFFLVNADTLWIDGVRANLDSLARMFDPARMDALLLLAATSTSVGYAGRGDYLMTADGRLKRRAEREVVPFVYSGVALLSPALFADAPEGAFPLTTLFDRAEAAGRLHGLRLEGVWMHVGTPEAIAAAERAILASAA</sequence>
<keyword evidence="1" id="KW-0808">Transferase</keyword>
<keyword evidence="6" id="KW-1185">Reference proteome</keyword>
<dbReference type="Gene3D" id="3.90.550.10">
    <property type="entry name" value="Spore Coat Polysaccharide Biosynthesis Protein SpsA, Chain A"/>
    <property type="match status" value="1"/>
</dbReference>
<comment type="caution">
    <text evidence="5">The sequence shown here is derived from an EMBL/GenBank/DDBJ whole genome shotgun (WGS) entry which is preliminary data.</text>
</comment>
<keyword evidence="2" id="KW-0548">Nucleotidyltransferase</keyword>
<evidence type="ECO:0000256" key="3">
    <source>
        <dbReference type="ARBA" id="ARBA00022842"/>
    </source>
</evidence>
<dbReference type="PANTHER" id="PTHR43584:SF8">
    <property type="entry name" value="N-ACETYLMURAMATE ALPHA-1-PHOSPHATE URIDYLYLTRANSFERASE"/>
    <property type="match status" value="1"/>
</dbReference>
<evidence type="ECO:0000256" key="2">
    <source>
        <dbReference type="ARBA" id="ARBA00022695"/>
    </source>
</evidence>
<dbReference type="InterPro" id="IPR029044">
    <property type="entry name" value="Nucleotide-diphossugar_trans"/>
</dbReference>
<dbReference type="SUPFAM" id="SSF53448">
    <property type="entry name" value="Nucleotide-diphospho-sugar transferases"/>
    <property type="match status" value="1"/>
</dbReference>
<gene>
    <name evidence="5" type="ORF">ACFSOX_04090</name>
</gene>
<evidence type="ECO:0000313" key="5">
    <source>
        <dbReference type="EMBL" id="MFD2181322.1"/>
    </source>
</evidence>
<name>A0ABW5AGW5_9BRAD</name>
<feature type="domain" description="MobA-like NTP transferase" evidence="4">
    <location>
        <begin position="19"/>
        <end position="127"/>
    </location>
</feature>
<protein>
    <submittedName>
        <fullName evidence="5">Nucleotidyltransferase family protein</fullName>
    </submittedName>
</protein>
<dbReference type="InterPro" id="IPR025877">
    <property type="entry name" value="MobA-like_NTP_Trfase"/>
</dbReference>